<dbReference type="Proteomes" id="UP001642409">
    <property type="component" value="Unassembled WGS sequence"/>
</dbReference>
<comment type="caution">
    <text evidence="2">The sequence shown here is derived from an EMBL/GenBank/DDBJ whole genome shotgun (WGS) entry which is preliminary data.</text>
</comment>
<keyword evidence="1" id="KW-0472">Membrane</keyword>
<evidence type="ECO:0000313" key="3">
    <source>
        <dbReference type="EMBL" id="CAL6086075.1"/>
    </source>
</evidence>
<dbReference type="EMBL" id="CATOUU010000309">
    <property type="protein sequence ID" value="CAI9924286.1"/>
    <property type="molecule type" value="Genomic_DNA"/>
</dbReference>
<accession>A0AA86NRU0</accession>
<evidence type="ECO:0000313" key="4">
    <source>
        <dbReference type="Proteomes" id="UP001642409"/>
    </source>
</evidence>
<keyword evidence="1" id="KW-0812">Transmembrane</keyword>
<name>A0AA86NRU0_9EUKA</name>
<reference evidence="3 4" key="2">
    <citation type="submission" date="2024-07" db="EMBL/GenBank/DDBJ databases">
        <authorList>
            <person name="Akdeniz Z."/>
        </authorList>
    </citation>
    <scope>NUCLEOTIDE SEQUENCE [LARGE SCALE GENOMIC DNA]</scope>
</reference>
<keyword evidence="4" id="KW-1185">Reference proteome</keyword>
<gene>
    <name evidence="2" type="ORF">HINF_LOCUS11931</name>
    <name evidence="3" type="ORF">HINF_LOCUS62987</name>
</gene>
<evidence type="ECO:0000256" key="1">
    <source>
        <dbReference type="SAM" id="Phobius"/>
    </source>
</evidence>
<feature type="transmembrane region" description="Helical" evidence="1">
    <location>
        <begin position="528"/>
        <end position="554"/>
    </location>
</feature>
<dbReference type="EMBL" id="CAXDID020000390">
    <property type="protein sequence ID" value="CAL6086075.1"/>
    <property type="molecule type" value="Genomic_DNA"/>
</dbReference>
<keyword evidence="1" id="KW-1133">Transmembrane helix</keyword>
<evidence type="ECO:0000313" key="2">
    <source>
        <dbReference type="EMBL" id="CAI9924286.1"/>
    </source>
</evidence>
<sequence length="556" mass="62522">MFIIQLTLQTAQSFSECFSALSFIRGNAQTFQLNLHLVPFEDLNTITSQNLCSIYMPGKDVVVKIHYNDISFPLPGAPAVKFVYAYNVETIVTFQLTQADYNSIVDKQDAMYELWYDVNLIKVNNSVGNIQHTKYNGTGCFQKIRLNYTIYEDIDIIAVPNNCFVVMDANLAVSFVFGENGTNIKIPIFPCASGCEANEYSTSSTAFSQVSVYRVKKTLANENLFARFYKAYVAYRLIPIQLQFEFDTNGINTVIQQPIQNKTTKDTYGCNRTNANGVPYDPHLRICSTLNPGNMFIQFRDSLSNELQCDTLTATTVVYDDYIWDGKTTFRTQGTLSLEAMNNQIGVPIELDDQLRKLRNEYVWKTTMSLIVFSYLDADGKILFELSTLRTCFIGCVVKGVLHVGKADTQLAIEYDNVSACTAQYIAPGDKNTLGIFYVEKGILHSVGFYRFNVIVDYTILFQTTLVSCTDFENNTAAYDAQTCSENQKIFKDKLKYNKNVKTGIGIISEFESIILLHTCINDDTSTIYTPLIVTGCLLMVVIGSIVAIVMLTVQQ</sequence>
<reference evidence="2" key="1">
    <citation type="submission" date="2023-06" db="EMBL/GenBank/DDBJ databases">
        <authorList>
            <person name="Kurt Z."/>
        </authorList>
    </citation>
    <scope>NUCLEOTIDE SEQUENCE</scope>
</reference>
<protein>
    <submittedName>
        <fullName evidence="2">Uncharacterized protein</fullName>
    </submittedName>
</protein>
<proteinExistence type="predicted"/>
<dbReference type="AlphaFoldDB" id="A0AA86NRU0"/>
<organism evidence="2">
    <name type="scientific">Hexamita inflata</name>
    <dbReference type="NCBI Taxonomy" id="28002"/>
    <lineage>
        <taxon>Eukaryota</taxon>
        <taxon>Metamonada</taxon>
        <taxon>Diplomonadida</taxon>
        <taxon>Hexamitidae</taxon>
        <taxon>Hexamitinae</taxon>
        <taxon>Hexamita</taxon>
    </lineage>
</organism>